<dbReference type="CDD" id="cd07043">
    <property type="entry name" value="STAS_anti-anti-sigma_factors"/>
    <property type="match status" value="1"/>
</dbReference>
<keyword evidence="3" id="KW-1185">Reference proteome</keyword>
<gene>
    <name evidence="2" type="ORF">OUY22_17600</name>
</gene>
<organism evidence="2 3">
    <name type="scientific">Nonomuraea corallina</name>
    <dbReference type="NCBI Taxonomy" id="2989783"/>
    <lineage>
        <taxon>Bacteria</taxon>
        <taxon>Bacillati</taxon>
        <taxon>Actinomycetota</taxon>
        <taxon>Actinomycetes</taxon>
        <taxon>Streptosporangiales</taxon>
        <taxon>Streptosporangiaceae</taxon>
        <taxon>Nonomuraea</taxon>
    </lineage>
</organism>
<evidence type="ECO:0000313" key="2">
    <source>
        <dbReference type="EMBL" id="MDA0635238.1"/>
    </source>
</evidence>
<dbReference type="InterPro" id="IPR058548">
    <property type="entry name" value="MlaB-like_STAS"/>
</dbReference>
<sequence>MLDKTPLQIEVNASDATTVQLALIGDLDFDTAGELASVALSEGVERVDVDLSGVGFIDSSGLAALVRLYQRAAAEDAVLRVVAATPYLRSLLRMTALDRLFHLPPA</sequence>
<reference evidence="2" key="1">
    <citation type="submission" date="2022-11" db="EMBL/GenBank/DDBJ databases">
        <title>Nonomuraea corallina sp. nov., a new species of the genus Nonomuraea isolated from sea side sediment in Thai sea.</title>
        <authorList>
            <person name="Ngamcharungchit C."/>
            <person name="Matsumoto A."/>
            <person name="Suriyachadkun C."/>
            <person name="Panbangred W."/>
            <person name="Inahashi Y."/>
            <person name="Intra B."/>
        </authorList>
    </citation>
    <scope>NUCLEOTIDE SEQUENCE</scope>
    <source>
        <strain evidence="2">MCN248</strain>
    </source>
</reference>
<dbReference type="Pfam" id="PF13466">
    <property type="entry name" value="STAS_2"/>
    <property type="match status" value="1"/>
</dbReference>
<dbReference type="EMBL" id="JAPNNL010000063">
    <property type="protein sequence ID" value="MDA0635238.1"/>
    <property type="molecule type" value="Genomic_DNA"/>
</dbReference>
<evidence type="ECO:0000313" key="3">
    <source>
        <dbReference type="Proteomes" id="UP001144036"/>
    </source>
</evidence>
<dbReference type="PROSITE" id="PS50801">
    <property type="entry name" value="STAS"/>
    <property type="match status" value="1"/>
</dbReference>
<dbReference type="SUPFAM" id="SSF52091">
    <property type="entry name" value="SpoIIaa-like"/>
    <property type="match status" value="1"/>
</dbReference>
<name>A0ABT4SDW2_9ACTN</name>
<feature type="domain" description="STAS" evidence="1">
    <location>
        <begin position="21"/>
        <end position="106"/>
    </location>
</feature>
<dbReference type="InterPro" id="IPR002645">
    <property type="entry name" value="STAS_dom"/>
</dbReference>
<evidence type="ECO:0000259" key="1">
    <source>
        <dbReference type="PROSITE" id="PS50801"/>
    </source>
</evidence>
<dbReference type="Gene3D" id="3.30.750.24">
    <property type="entry name" value="STAS domain"/>
    <property type="match status" value="1"/>
</dbReference>
<dbReference type="InterPro" id="IPR036513">
    <property type="entry name" value="STAS_dom_sf"/>
</dbReference>
<comment type="caution">
    <text evidence="2">The sequence shown here is derived from an EMBL/GenBank/DDBJ whole genome shotgun (WGS) entry which is preliminary data.</text>
</comment>
<dbReference type="RefSeq" id="WP_270156075.1">
    <property type="nucleotide sequence ID" value="NZ_JAPNNL010000063.1"/>
</dbReference>
<proteinExistence type="predicted"/>
<accession>A0ABT4SDW2</accession>
<protein>
    <submittedName>
        <fullName evidence="2">STAS domain-containing protein</fullName>
    </submittedName>
</protein>
<dbReference type="PANTHER" id="PTHR33495">
    <property type="entry name" value="ANTI-SIGMA FACTOR ANTAGONIST TM_1081-RELATED-RELATED"/>
    <property type="match status" value="1"/>
</dbReference>
<dbReference type="Proteomes" id="UP001144036">
    <property type="component" value="Unassembled WGS sequence"/>
</dbReference>